<evidence type="ECO:0000313" key="1">
    <source>
        <dbReference type="EMBL" id="KAG9465342.1"/>
    </source>
</evidence>
<dbReference type="AlphaFoldDB" id="A0A8J6E9M6"/>
<accession>A0A8J6E9M6</accession>
<reference evidence="1" key="1">
    <citation type="thesis" date="2020" institute="ProQuest LLC" country="789 East Eisenhower Parkway, Ann Arbor, MI, USA">
        <title>Comparative Genomics and Chromosome Evolution.</title>
        <authorList>
            <person name="Mudd A.B."/>
        </authorList>
    </citation>
    <scope>NUCLEOTIDE SEQUENCE</scope>
    <source>
        <strain evidence="1">HN-11 Male</strain>
        <tissue evidence="1">Kidney and liver</tissue>
    </source>
</reference>
<dbReference type="OrthoDB" id="8113227at2759"/>
<protein>
    <submittedName>
        <fullName evidence="1">Uncharacterized protein</fullName>
    </submittedName>
</protein>
<gene>
    <name evidence="1" type="ORF">GDO78_018487</name>
</gene>
<proteinExistence type="predicted"/>
<keyword evidence="2" id="KW-1185">Reference proteome</keyword>
<organism evidence="1 2">
    <name type="scientific">Eleutherodactylus coqui</name>
    <name type="common">Puerto Rican coqui</name>
    <dbReference type="NCBI Taxonomy" id="57060"/>
    <lineage>
        <taxon>Eukaryota</taxon>
        <taxon>Metazoa</taxon>
        <taxon>Chordata</taxon>
        <taxon>Craniata</taxon>
        <taxon>Vertebrata</taxon>
        <taxon>Euteleostomi</taxon>
        <taxon>Amphibia</taxon>
        <taxon>Batrachia</taxon>
        <taxon>Anura</taxon>
        <taxon>Neobatrachia</taxon>
        <taxon>Hyloidea</taxon>
        <taxon>Eleutherodactylidae</taxon>
        <taxon>Eleutherodactylinae</taxon>
        <taxon>Eleutherodactylus</taxon>
        <taxon>Eleutherodactylus</taxon>
    </lineage>
</organism>
<name>A0A8J6E9M6_ELECQ</name>
<comment type="caution">
    <text evidence="1">The sequence shown here is derived from an EMBL/GenBank/DDBJ whole genome shotgun (WGS) entry which is preliminary data.</text>
</comment>
<sequence length="79" mass="8655">MLVGPTFCHVGCVDQQSLKAICKIEPLYIPTRVGRLPLADLHVIYVKPRTLALSSGYSRGLSLFFSDPVHVSSLWGGEL</sequence>
<dbReference type="Proteomes" id="UP000770717">
    <property type="component" value="Unassembled WGS sequence"/>
</dbReference>
<dbReference type="EMBL" id="WNTK01003159">
    <property type="protein sequence ID" value="KAG9465342.1"/>
    <property type="molecule type" value="Genomic_DNA"/>
</dbReference>
<evidence type="ECO:0000313" key="2">
    <source>
        <dbReference type="Proteomes" id="UP000770717"/>
    </source>
</evidence>